<keyword evidence="3" id="KW-1185">Reference proteome</keyword>
<gene>
    <name evidence="2" type="ORF">F7725_021273</name>
</gene>
<dbReference type="AlphaFoldDB" id="A0A7J5YFP2"/>
<protein>
    <submittedName>
        <fullName evidence="2">Uncharacterized protein</fullName>
    </submittedName>
</protein>
<evidence type="ECO:0000313" key="2">
    <source>
        <dbReference type="EMBL" id="KAF3848245.1"/>
    </source>
</evidence>
<accession>A0A7J5YFP2</accession>
<feature type="compositionally biased region" description="Basic and acidic residues" evidence="1">
    <location>
        <begin position="65"/>
        <end position="74"/>
    </location>
</feature>
<name>A0A7J5YFP2_DISMA</name>
<dbReference type="Proteomes" id="UP000518266">
    <property type="component" value="Unassembled WGS sequence"/>
</dbReference>
<sequence>MSLLHGVYWEVSCIQTCERKTMHCINLKTHWKYVSKTKKVKMTIQQMKEMYEKGKEVSEPLGNSPEEKKDLQKDKDQFLEESFQHVVRLDEIALKGVSSPLRSTWTS</sequence>
<proteinExistence type="predicted"/>
<organism evidence="2 3">
    <name type="scientific">Dissostichus mawsoni</name>
    <name type="common">Antarctic cod</name>
    <dbReference type="NCBI Taxonomy" id="36200"/>
    <lineage>
        <taxon>Eukaryota</taxon>
        <taxon>Metazoa</taxon>
        <taxon>Chordata</taxon>
        <taxon>Craniata</taxon>
        <taxon>Vertebrata</taxon>
        <taxon>Euteleostomi</taxon>
        <taxon>Actinopterygii</taxon>
        <taxon>Neopterygii</taxon>
        <taxon>Teleostei</taxon>
        <taxon>Neoteleostei</taxon>
        <taxon>Acanthomorphata</taxon>
        <taxon>Eupercaria</taxon>
        <taxon>Perciformes</taxon>
        <taxon>Notothenioidei</taxon>
        <taxon>Nototheniidae</taxon>
        <taxon>Dissostichus</taxon>
    </lineage>
</organism>
<evidence type="ECO:0000313" key="3">
    <source>
        <dbReference type="Proteomes" id="UP000518266"/>
    </source>
</evidence>
<comment type="caution">
    <text evidence="2">The sequence shown here is derived from an EMBL/GenBank/DDBJ whole genome shotgun (WGS) entry which is preliminary data.</text>
</comment>
<evidence type="ECO:0000256" key="1">
    <source>
        <dbReference type="SAM" id="MobiDB-lite"/>
    </source>
</evidence>
<dbReference type="EMBL" id="JAAKFY010000013">
    <property type="protein sequence ID" value="KAF3848245.1"/>
    <property type="molecule type" value="Genomic_DNA"/>
</dbReference>
<reference evidence="2 3" key="1">
    <citation type="submission" date="2020-03" db="EMBL/GenBank/DDBJ databases">
        <title>Dissostichus mawsoni Genome sequencing and assembly.</title>
        <authorList>
            <person name="Park H."/>
        </authorList>
    </citation>
    <scope>NUCLEOTIDE SEQUENCE [LARGE SCALE GENOMIC DNA]</scope>
    <source>
        <strain evidence="2">DM0001</strain>
        <tissue evidence="2">Muscle</tissue>
    </source>
</reference>
<feature type="region of interest" description="Disordered" evidence="1">
    <location>
        <begin position="53"/>
        <end position="74"/>
    </location>
</feature>